<dbReference type="InterPro" id="IPR010255">
    <property type="entry name" value="Haem_peroxidase_sf"/>
</dbReference>
<dbReference type="GO" id="GO:0006979">
    <property type="term" value="P:response to oxidative stress"/>
    <property type="evidence" value="ECO:0007669"/>
    <property type="project" value="InterPro"/>
</dbReference>
<keyword evidence="3" id="KW-1185">Reference proteome</keyword>
<sequence length="79" mass="8349">MGQAGTPYMCSVPIALQTNLKNRPDASLVLDTLLKRLSKPDEKDVEADGFTPHPGGPNPTVSDASSYLDLSVVYGSTEA</sequence>
<name>A0A6A4HH17_9AGAR</name>
<evidence type="ECO:0000313" key="2">
    <source>
        <dbReference type="EMBL" id="KAE9397296.1"/>
    </source>
</evidence>
<dbReference type="GO" id="GO:0004601">
    <property type="term" value="F:peroxidase activity"/>
    <property type="evidence" value="ECO:0007669"/>
    <property type="project" value="InterPro"/>
</dbReference>
<dbReference type="AlphaFoldDB" id="A0A6A4HH17"/>
<dbReference type="OrthoDB" id="823504at2759"/>
<proteinExistence type="predicted"/>
<accession>A0A6A4HH17</accession>
<dbReference type="Gene3D" id="1.10.640.10">
    <property type="entry name" value="Haem peroxidase domain superfamily, animal type"/>
    <property type="match status" value="1"/>
</dbReference>
<reference evidence="2" key="1">
    <citation type="journal article" date="2019" name="Environ. Microbiol.">
        <title>Fungal ecological strategies reflected in gene transcription - a case study of two litter decomposers.</title>
        <authorList>
            <person name="Barbi F."/>
            <person name="Kohler A."/>
            <person name="Barry K."/>
            <person name="Baskaran P."/>
            <person name="Daum C."/>
            <person name="Fauchery L."/>
            <person name="Ihrmark K."/>
            <person name="Kuo A."/>
            <person name="LaButti K."/>
            <person name="Lipzen A."/>
            <person name="Morin E."/>
            <person name="Grigoriev I.V."/>
            <person name="Henrissat B."/>
            <person name="Lindahl B."/>
            <person name="Martin F."/>
        </authorList>
    </citation>
    <scope>NUCLEOTIDE SEQUENCE</scope>
    <source>
        <strain evidence="2">JB14</strain>
    </source>
</reference>
<protein>
    <submittedName>
        <fullName evidence="2">Uncharacterized protein</fullName>
    </submittedName>
</protein>
<evidence type="ECO:0000256" key="1">
    <source>
        <dbReference type="SAM" id="MobiDB-lite"/>
    </source>
</evidence>
<dbReference type="InterPro" id="IPR037120">
    <property type="entry name" value="Haem_peroxidase_sf_animal"/>
</dbReference>
<dbReference type="Proteomes" id="UP000799118">
    <property type="component" value="Unassembled WGS sequence"/>
</dbReference>
<evidence type="ECO:0000313" key="3">
    <source>
        <dbReference type="Proteomes" id="UP000799118"/>
    </source>
</evidence>
<dbReference type="GO" id="GO:0020037">
    <property type="term" value="F:heme binding"/>
    <property type="evidence" value="ECO:0007669"/>
    <property type="project" value="InterPro"/>
</dbReference>
<feature type="region of interest" description="Disordered" evidence="1">
    <location>
        <begin position="40"/>
        <end position="64"/>
    </location>
</feature>
<dbReference type="SUPFAM" id="SSF48113">
    <property type="entry name" value="Heme-dependent peroxidases"/>
    <property type="match status" value="1"/>
</dbReference>
<organism evidence="2 3">
    <name type="scientific">Gymnopus androsaceus JB14</name>
    <dbReference type="NCBI Taxonomy" id="1447944"/>
    <lineage>
        <taxon>Eukaryota</taxon>
        <taxon>Fungi</taxon>
        <taxon>Dikarya</taxon>
        <taxon>Basidiomycota</taxon>
        <taxon>Agaricomycotina</taxon>
        <taxon>Agaricomycetes</taxon>
        <taxon>Agaricomycetidae</taxon>
        <taxon>Agaricales</taxon>
        <taxon>Marasmiineae</taxon>
        <taxon>Omphalotaceae</taxon>
        <taxon>Gymnopus</taxon>
    </lineage>
</organism>
<gene>
    <name evidence="2" type="ORF">BT96DRAFT_995894</name>
</gene>
<dbReference type="EMBL" id="ML769499">
    <property type="protein sequence ID" value="KAE9397296.1"/>
    <property type="molecule type" value="Genomic_DNA"/>
</dbReference>